<evidence type="ECO:0000313" key="4">
    <source>
        <dbReference type="Proteomes" id="UP000030671"/>
    </source>
</evidence>
<dbReference type="eggNOG" id="ENOG502RXE8">
    <property type="taxonomic scope" value="Eukaryota"/>
</dbReference>
<dbReference type="SMART" id="SM01140">
    <property type="entry name" value="Drf_GBD"/>
    <property type="match status" value="1"/>
</dbReference>
<feature type="domain" description="Formin GTPase-binding" evidence="2">
    <location>
        <begin position="63"/>
        <end position="342"/>
    </location>
</feature>
<dbReference type="HOGENOM" id="CLU_026458_0_0_1"/>
<dbReference type="GO" id="GO:0031267">
    <property type="term" value="F:small GTPase binding"/>
    <property type="evidence" value="ECO:0007669"/>
    <property type="project" value="InterPro"/>
</dbReference>
<dbReference type="GO" id="GO:0030036">
    <property type="term" value="P:actin cytoskeleton organization"/>
    <property type="evidence" value="ECO:0007669"/>
    <property type="project" value="InterPro"/>
</dbReference>
<dbReference type="InterPro" id="IPR011989">
    <property type="entry name" value="ARM-like"/>
</dbReference>
<dbReference type="RefSeq" id="XP_009544663.1">
    <property type="nucleotide sequence ID" value="XM_009546368.1"/>
</dbReference>
<evidence type="ECO:0000313" key="3">
    <source>
        <dbReference type="EMBL" id="ETW83334.1"/>
    </source>
</evidence>
<dbReference type="InterPro" id="IPR010473">
    <property type="entry name" value="GTPase-bd"/>
</dbReference>
<dbReference type="Gene3D" id="1.25.10.10">
    <property type="entry name" value="Leucine-rich Repeat Variant"/>
    <property type="match status" value="1"/>
</dbReference>
<dbReference type="InParanoid" id="W4KC81"/>
<evidence type="ECO:0000256" key="1">
    <source>
        <dbReference type="SAM" id="MobiDB-lite"/>
    </source>
</evidence>
<dbReference type="EMBL" id="KI925457">
    <property type="protein sequence ID" value="ETW83334.1"/>
    <property type="molecule type" value="Genomic_DNA"/>
</dbReference>
<dbReference type="Pfam" id="PF06371">
    <property type="entry name" value="Drf_GBD"/>
    <property type="match status" value="1"/>
</dbReference>
<keyword evidence="4" id="KW-1185">Reference proteome</keyword>
<gene>
    <name evidence="3" type="ORF">HETIRDRAFT_55075</name>
</gene>
<feature type="region of interest" description="Disordered" evidence="1">
    <location>
        <begin position="115"/>
        <end position="144"/>
    </location>
</feature>
<reference evidence="3 4" key="1">
    <citation type="journal article" date="2012" name="New Phytol.">
        <title>Insight into trade-off between wood decay and parasitism from the genome of a fungal forest pathogen.</title>
        <authorList>
            <person name="Olson A."/>
            <person name="Aerts A."/>
            <person name="Asiegbu F."/>
            <person name="Belbahri L."/>
            <person name="Bouzid O."/>
            <person name="Broberg A."/>
            <person name="Canback B."/>
            <person name="Coutinho P.M."/>
            <person name="Cullen D."/>
            <person name="Dalman K."/>
            <person name="Deflorio G."/>
            <person name="van Diepen L.T."/>
            <person name="Dunand C."/>
            <person name="Duplessis S."/>
            <person name="Durling M."/>
            <person name="Gonthier P."/>
            <person name="Grimwood J."/>
            <person name="Fossdal C.G."/>
            <person name="Hansson D."/>
            <person name="Henrissat B."/>
            <person name="Hietala A."/>
            <person name="Himmelstrand K."/>
            <person name="Hoffmeister D."/>
            <person name="Hogberg N."/>
            <person name="James T.Y."/>
            <person name="Karlsson M."/>
            <person name="Kohler A."/>
            <person name="Kues U."/>
            <person name="Lee Y.H."/>
            <person name="Lin Y.C."/>
            <person name="Lind M."/>
            <person name="Lindquist E."/>
            <person name="Lombard V."/>
            <person name="Lucas S."/>
            <person name="Lunden K."/>
            <person name="Morin E."/>
            <person name="Murat C."/>
            <person name="Park J."/>
            <person name="Raffaello T."/>
            <person name="Rouze P."/>
            <person name="Salamov A."/>
            <person name="Schmutz J."/>
            <person name="Solheim H."/>
            <person name="Stahlberg J."/>
            <person name="Velez H."/>
            <person name="de Vries R.P."/>
            <person name="Wiebenga A."/>
            <person name="Woodward S."/>
            <person name="Yakovlev I."/>
            <person name="Garbelotto M."/>
            <person name="Martin F."/>
            <person name="Grigoriev I.V."/>
            <person name="Stenlid J."/>
        </authorList>
    </citation>
    <scope>NUCLEOTIDE SEQUENCE [LARGE SCALE GENOMIC DNA]</scope>
    <source>
        <strain evidence="3 4">TC 32-1</strain>
    </source>
</reference>
<evidence type="ECO:0000259" key="2">
    <source>
        <dbReference type="SMART" id="SM01140"/>
    </source>
</evidence>
<sequence>MFKGILPGRRMPSMEFTMVTPLGDSAPNGKENQPNIQSLSLAQNKMKAGKSIFLDKSKIKKGNTSPAESGEMNQAFDRLLDDLQIPSTLRPKLASMESSVKAAMLKSSQVLALGVAPASPPPTPRSMRRVHSGSSLSIESPRPQRASIDRYQTAGHAHGAALFDAVGSQTHHARGMSFDMPRPKSRAQGNTVFLDNVVASKSAKDKSTIKVMSSVQFVSILTGSSSIQLDVDIIKKLRLLLRNESASWSQDFLKLGGYSALLTRLNEILEVEWREEQHDDKILHELLRCLKALSTSSIGCFALRSSCPTPFVQLVSLLYSDKKPGDVATRQLIVDLLLVLFELYPPTALPSVGSLSRRDTWDRSASEMQPGQAISLPHPHKTLFSLLRAILLTPAPPSAEAPAVPVSPHEFIDALHRPRIYKTYLQELSDICRDYFWVFCHPNNALWNLADTDEAKVEKPRAPGGMTGGVEFEAMGYLTTHFRLINALAKAAIDLDLPMEHALSAYQFHVDLFLSGLERIVLIARKASATYYPTLHLELSRYIALAAEAHFELPWTVSRLIGPPPSAMCKRSAHGSPRSPTKRSGAPAAPVLPSPRRMDPIKFD</sequence>
<dbReference type="OrthoDB" id="2155261at2759"/>
<dbReference type="SUPFAM" id="SSF48371">
    <property type="entry name" value="ARM repeat"/>
    <property type="match status" value="1"/>
</dbReference>
<proteinExistence type="predicted"/>
<dbReference type="InterPro" id="IPR016024">
    <property type="entry name" value="ARM-type_fold"/>
</dbReference>
<dbReference type="AlphaFoldDB" id="W4KC81"/>
<dbReference type="GeneID" id="20678325"/>
<dbReference type="Proteomes" id="UP000030671">
    <property type="component" value="Unassembled WGS sequence"/>
</dbReference>
<dbReference type="GO" id="GO:0003779">
    <property type="term" value="F:actin binding"/>
    <property type="evidence" value="ECO:0007669"/>
    <property type="project" value="InterPro"/>
</dbReference>
<feature type="region of interest" description="Disordered" evidence="1">
    <location>
        <begin position="568"/>
        <end position="604"/>
    </location>
</feature>
<accession>W4KC81</accession>
<name>W4KC81_HETIT</name>
<protein>
    <recommendedName>
        <fullName evidence="2">Formin GTPase-binding domain-containing protein</fullName>
    </recommendedName>
</protein>
<organism evidence="3 4">
    <name type="scientific">Heterobasidion irregulare (strain TC 32-1)</name>
    <dbReference type="NCBI Taxonomy" id="747525"/>
    <lineage>
        <taxon>Eukaryota</taxon>
        <taxon>Fungi</taxon>
        <taxon>Dikarya</taxon>
        <taxon>Basidiomycota</taxon>
        <taxon>Agaricomycotina</taxon>
        <taxon>Agaricomycetes</taxon>
        <taxon>Russulales</taxon>
        <taxon>Bondarzewiaceae</taxon>
        <taxon>Heterobasidion</taxon>
        <taxon>Heterobasidion annosum species complex</taxon>
    </lineage>
</organism>
<dbReference type="KEGG" id="hir:HETIRDRAFT_55075"/>